<dbReference type="GO" id="GO:0003677">
    <property type="term" value="F:DNA binding"/>
    <property type="evidence" value="ECO:0007669"/>
    <property type="project" value="UniProtKB-KW"/>
</dbReference>
<evidence type="ECO:0000256" key="2">
    <source>
        <dbReference type="ARBA" id="ARBA00022908"/>
    </source>
</evidence>
<name>A0A3D9HVD3_9PROT</name>
<dbReference type="AlphaFoldDB" id="A0A3D9HVD3"/>
<evidence type="ECO:0000256" key="6">
    <source>
        <dbReference type="PROSITE-ProRule" id="PRU10137"/>
    </source>
</evidence>
<evidence type="ECO:0000313" key="9">
    <source>
        <dbReference type="Proteomes" id="UP000256845"/>
    </source>
</evidence>
<dbReference type="Proteomes" id="UP000256845">
    <property type="component" value="Unassembled WGS sequence"/>
</dbReference>
<evidence type="ECO:0000256" key="5">
    <source>
        <dbReference type="PIRSR" id="PIRSR606118-50"/>
    </source>
</evidence>
<dbReference type="Gene3D" id="3.40.50.1390">
    <property type="entry name" value="Resolvase, N-terminal catalytic domain"/>
    <property type="match status" value="1"/>
</dbReference>
<evidence type="ECO:0000259" key="7">
    <source>
        <dbReference type="PROSITE" id="PS51736"/>
    </source>
</evidence>
<dbReference type="EMBL" id="QRDW01000001">
    <property type="protein sequence ID" value="RED53484.1"/>
    <property type="molecule type" value="Genomic_DNA"/>
</dbReference>
<comment type="caution">
    <text evidence="8">The sequence shown here is derived from an EMBL/GenBank/DDBJ whole genome shotgun (WGS) entry which is preliminary data.</text>
</comment>
<dbReference type="Pfam" id="PF00239">
    <property type="entry name" value="Resolvase"/>
    <property type="match status" value="1"/>
</dbReference>
<accession>A0A3D9HVD3</accession>
<dbReference type="InterPro" id="IPR006118">
    <property type="entry name" value="Recombinase_CS"/>
</dbReference>
<dbReference type="InterPro" id="IPR050639">
    <property type="entry name" value="SSR_resolvase"/>
</dbReference>
<evidence type="ECO:0000313" key="8">
    <source>
        <dbReference type="EMBL" id="RED53484.1"/>
    </source>
</evidence>
<dbReference type="PROSITE" id="PS51736">
    <property type="entry name" value="RECOMBINASES_3"/>
    <property type="match status" value="1"/>
</dbReference>
<sequence length="183" mass="20398">MGEHVAYLRVSTTDQNTERQLSDTGFKFTKIFEDKCSGATASRPALEALIEYVREGDTVHVHSIDRLARNLNDLLQLLEQLTGNGVSVTFHKEKLTFNGENNPFQTLQLQVIGAVAQFERSMIKERQREGIAKAKEAGKYKGRKRSIKRDQVIAMKAEGLGPTAIANELGVSRMSIHRILNSG</sequence>
<keyword evidence="4" id="KW-0233">DNA recombination</keyword>
<dbReference type="SUPFAM" id="SSF46689">
    <property type="entry name" value="Homeodomain-like"/>
    <property type="match status" value="1"/>
</dbReference>
<comment type="similarity">
    <text evidence="1">Belongs to the site-specific recombinase resolvase family.</text>
</comment>
<dbReference type="GO" id="GO:0000150">
    <property type="term" value="F:DNA strand exchange activity"/>
    <property type="evidence" value="ECO:0007669"/>
    <property type="project" value="InterPro"/>
</dbReference>
<dbReference type="RefSeq" id="WP_115934619.1">
    <property type="nucleotide sequence ID" value="NZ_QRDW01000001.1"/>
</dbReference>
<protein>
    <submittedName>
        <fullName evidence="8">DNA invertase Pin-like site-specific DNA recombinase</fullName>
    </submittedName>
</protein>
<proteinExistence type="inferred from homology"/>
<reference evidence="8 9" key="1">
    <citation type="submission" date="2018-07" db="EMBL/GenBank/DDBJ databases">
        <title>Genomic Encyclopedia of Type Strains, Phase III (KMG-III): the genomes of soil and plant-associated and newly described type strains.</title>
        <authorList>
            <person name="Whitman W."/>
        </authorList>
    </citation>
    <scope>NUCLEOTIDE SEQUENCE [LARGE SCALE GENOMIC DNA]</scope>
    <source>
        <strain evidence="8 9">CECT 8488</strain>
    </source>
</reference>
<keyword evidence="9" id="KW-1185">Reference proteome</keyword>
<dbReference type="InterPro" id="IPR009057">
    <property type="entry name" value="Homeodomain-like_sf"/>
</dbReference>
<dbReference type="InterPro" id="IPR036162">
    <property type="entry name" value="Resolvase-like_N_sf"/>
</dbReference>
<dbReference type="GO" id="GO:0015074">
    <property type="term" value="P:DNA integration"/>
    <property type="evidence" value="ECO:0007669"/>
    <property type="project" value="UniProtKB-KW"/>
</dbReference>
<keyword evidence="2" id="KW-0229">DNA integration</keyword>
<evidence type="ECO:0000256" key="1">
    <source>
        <dbReference type="ARBA" id="ARBA00009913"/>
    </source>
</evidence>
<dbReference type="PROSITE" id="PS00397">
    <property type="entry name" value="RECOMBINASES_1"/>
    <property type="match status" value="1"/>
</dbReference>
<dbReference type="PANTHER" id="PTHR30461">
    <property type="entry name" value="DNA-INVERTASE FROM LAMBDOID PROPHAGE"/>
    <property type="match status" value="1"/>
</dbReference>
<dbReference type="OrthoDB" id="9800103at2"/>
<evidence type="ECO:0000256" key="4">
    <source>
        <dbReference type="ARBA" id="ARBA00023172"/>
    </source>
</evidence>
<organism evidence="8 9">
    <name type="scientific">Aestuariispira insulae</name>
    <dbReference type="NCBI Taxonomy" id="1461337"/>
    <lineage>
        <taxon>Bacteria</taxon>
        <taxon>Pseudomonadati</taxon>
        <taxon>Pseudomonadota</taxon>
        <taxon>Alphaproteobacteria</taxon>
        <taxon>Rhodospirillales</taxon>
        <taxon>Kiloniellaceae</taxon>
        <taxon>Aestuariispira</taxon>
    </lineage>
</organism>
<dbReference type="InterPro" id="IPR006120">
    <property type="entry name" value="Resolvase_HTH_dom"/>
</dbReference>
<keyword evidence="3" id="KW-0238">DNA-binding</keyword>
<feature type="domain" description="Resolvase/invertase-type recombinase catalytic" evidence="7">
    <location>
        <begin position="3"/>
        <end position="138"/>
    </location>
</feature>
<feature type="active site" description="O-(5'-phospho-DNA)-serine intermediate" evidence="5 6">
    <location>
        <position position="11"/>
    </location>
</feature>
<gene>
    <name evidence="8" type="ORF">DFP90_101273</name>
</gene>
<dbReference type="SMART" id="SM00857">
    <property type="entry name" value="Resolvase"/>
    <property type="match status" value="1"/>
</dbReference>
<dbReference type="InterPro" id="IPR006119">
    <property type="entry name" value="Resolv_N"/>
</dbReference>
<dbReference type="Gene3D" id="1.10.10.60">
    <property type="entry name" value="Homeodomain-like"/>
    <property type="match status" value="1"/>
</dbReference>
<evidence type="ECO:0000256" key="3">
    <source>
        <dbReference type="ARBA" id="ARBA00023125"/>
    </source>
</evidence>
<dbReference type="PANTHER" id="PTHR30461:SF26">
    <property type="entry name" value="RESOLVASE HOMOLOG YNEB"/>
    <property type="match status" value="1"/>
</dbReference>
<dbReference type="SUPFAM" id="SSF53041">
    <property type="entry name" value="Resolvase-like"/>
    <property type="match status" value="1"/>
</dbReference>
<dbReference type="CDD" id="cd03768">
    <property type="entry name" value="SR_ResInv"/>
    <property type="match status" value="1"/>
</dbReference>
<dbReference type="Pfam" id="PF02796">
    <property type="entry name" value="HTH_7"/>
    <property type="match status" value="1"/>
</dbReference>